<protein>
    <submittedName>
        <fullName evidence="2">WPP domain interacting protein 1</fullName>
    </submittedName>
</protein>
<accession>A0A6A3CIA1</accession>
<evidence type="ECO:0000313" key="2">
    <source>
        <dbReference type="EMBL" id="KAE8726859.1"/>
    </source>
</evidence>
<evidence type="ECO:0000313" key="3">
    <source>
        <dbReference type="Proteomes" id="UP000436088"/>
    </source>
</evidence>
<dbReference type="GO" id="GO:0000725">
    <property type="term" value="P:recombinational repair"/>
    <property type="evidence" value="ECO:0007669"/>
    <property type="project" value="TreeGrafter"/>
</dbReference>
<sequence>MLTLMAKYLHSSSLKSSMESSPYNSPSLVSQPSSAFVSALQSPYISPRATIPKPQEGSQSDDVPSSSYSPPSDLYEYSDDPTDPKLKFVTCVPVPDPCPRISFSFPVPRISLTKAPVSPASNAKLRSCDVFIGSHGQNPNLGRFCKWLKSELELQGIACFVADRANFLNHLSLEEIRFFAQKNLIPLFFGTGQDEIMGLLNSNSIDKECKEAIEGVIKFHEFKLEANQGNRRSCVAKTAAILQAKLGRKSAAKKDFVGEGFQELPFPINRYFVGREKEIVEIESALFEVAEQEYCRSMPIIKVEGSGQSEGLADEVSDHVSTRGRYINLEFGKSKEPTLEAWVELVVGRSSVKRLNQLRELQELRKQCNLDKWCPYHWKD</sequence>
<dbReference type="Proteomes" id="UP000436088">
    <property type="component" value="Unassembled WGS sequence"/>
</dbReference>
<name>A0A6A3CIA1_HIBSY</name>
<dbReference type="PANTHER" id="PTHR32472">
    <property type="entry name" value="DNA REPAIR PROTEIN RADA"/>
    <property type="match status" value="1"/>
</dbReference>
<comment type="caution">
    <text evidence="2">The sequence shown here is derived from an EMBL/GenBank/DDBJ whole genome shotgun (WGS) entry which is preliminary data.</text>
</comment>
<dbReference type="AlphaFoldDB" id="A0A6A3CIA1"/>
<feature type="region of interest" description="Disordered" evidence="1">
    <location>
        <begin position="47"/>
        <end position="76"/>
    </location>
</feature>
<evidence type="ECO:0000256" key="1">
    <source>
        <dbReference type="SAM" id="MobiDB-lite"/>
    </source>
</evidence>
<organism evidence="2 3">
    <name type="scientific">Hibiscus syriacus</name>
    <name type="common">Rose of Sharon</name>
    <dbReference type="NCBI Taxonomy" id="106335"/>
    <lineage>
        <taxon>Eukaryota</taxon>
        <taxon>Viridiplantae</taxon>
        <taxon>Streptophyta</taxon>
        <taxon>Embryophyta</taxon>
        <taxon>Tracheophyta</taxon>
        <taxon>Spermatophyta</taxon>
        <taxon>Magnoliopsida</taxon>
        <taxon>eudicotyledons</taxon>
        <taxon>Gunneridae</taxon>
        <taxon>Pentapetalae</taxon>
        <taxon>rosids</taxon>
        <taxon>malvids</taxon>
        <taxon>Malvales</taxon>
        <taxon>Malvaceae</taxon>
        <taxon>Malvoideae</taxon>
        <taxon>Hibiscus</taxon>
    </lineage>
</organism>
<dbReference type="PANTHER" id="PTHR32472:SF12">
    <property type="entry name" value="P-LOOP CONTAINING NUCLEOSIDE TRIPHOSPHATE HYDROLASES SUPERFAMILY PROTEIN"/>
    <property type="match status" value="1"/>
</dbReference>
<dbReference type="EMBL" id="VEPZ02000325">
    <property type="protein sequence ID" value="KAE8726859.1"/>
    <property type="molecule type" value="Genomic_DNA"/>
</dbReference>
<gene>
    <name evidence="2" type="ORF">F3Y22_tig00005974pilonHSYRG00219</name>
</gene>
<keyword evidence="3" id="KW-1185">Reference proteome</keyword>
<proteinExistence type="predicted"/>
<reference evidence="2" key="1">
    <citation type="submission" date="2019-09" db="EMBL/GenBank/DDBJ databases">
        <title>Draft genome information of white flower Hibiscus syriacus.</title>
        <authorList>
            <person name="Kim Y.-M."/>
        </authorList>
    </citation>
    <scope>NUCLEOTIDE SEQUENCE [LARGE SCALE GENOMIC DNA]</scope>
    <source>
        <strain evidence="2">YM2019G1</strain>
    </source>
</reference>
<feature type="compositionally biased region" description="Low complexity" evidence="1">
    <location>
        <begin position="58"/>
        <end position="75"/>
    </location>
</feature>